<dbReference type="Proteomes" id="UP000663586">
    <property type="component" value="Chromosome"/>
</dbReference>
<proteinExistence type="predicted"/>
<dbReference type="AlphaFoldDB" id="A0A897MZ33"/>
<reference evidence="2" key="1">
    <citation type="submission" date="2020-11" db="EMBL/GenBank/DDBJ databases">
        <title>Carbohydrate-dependent, anaerobic sulfur respiration: A novel catabolism in halophilic archaea.</title>
        <authorList>
            <person name="Sorokin D.Y."/>
            <person name="Messina E."/>
            <person name="Smedile F."/>
            <person name="La Cono V."/>
            <person name="Hallsworth J.E."/>
            <person name="Yakimov M.M."/>
        </authorList>
    </citation>
    <scope>NUCLEOTIDE SEQUENCE</scope>
    <source>
        <strain evidence="2">AArc-S</strain>
    </source>
</reference>
<dbReference type="Pfam" id="PF23439">
    <property type="entry name" value="DUF7124"/>
    <property type="match status" value="1"/>
</dbReference>
<evidence type="ECO:0000259" key="1">
    <source>
        <dbReference type="Pfam" id="PF23439"/>
    </source>
</evidence>
<organism evidence="2 3">
    <name type="scientific">Natranaeroarchaeum sulfidigenes</name>
    <dbReference type="NCBI Taxonomy" id="2784880"/>
    <lineage>
        <taxon>Archaea</taxon>
        <taxon>Methanobacteriati</taxon>
        <taxon>Methanobacteriota</taxon>
        <taxon>Stenosarchaea group</taxon>
        <taxon>Halobacteria</taxon>
        <taxon>Halobacteriales</taxon>
        <taxon>Natronoarchaeaceae</taxon>
        <taxon>Natranaeroarchaeum</taxon>
    </lineage>
</organism>
<feature type="domain" description="DUF7124" evidence="1">
    <location>
        <begin position="32"/>
        <end position="142"/>
    </location>
</feature>
<sequence>MFGHVHAAKKTEAVLPAPGRVSGMNGGGDEDMTLAFELTALQELADPGRVFEDARRWSEYVGVVSEKPTYVVTNFTRKNRIRQDFFSGPRGRKESLESVKEQFDTGRHVFIGTSEGDGQLAEEVGWEYLPVEDAAEAAEWTLAEDEDGGGIEAETGRDDWP</sequence>
<keyword evidence="3" id="KW-1185">Reference proteome</keyword>
<evidence type="ECO:0000313" key="3">
    <source>
        <dbReference type="Proteomes" id="UP000663586"/>
    </source>
</evidence>
<gene>
    <name evidence="2" type="ORF">AArcS_2952</name>
</gene>
<name>A0A897MZ33_9EURY</name>
<dbReference type="KEGG" id="hara:AArcS_2952"/>
<accession>A0A897MZ33</accession>
<evidence type="ECO:0000313" key="2">
    <source>
        <dbReference type="EMBL" id="QSG04139.1"/>
    </source>
</evidence>
<dbReference type="EMBL" id="CP064786">
    <property type="protein sequence ID" value="QSG04139.1"/>
    <property type="molecule type" value="Genomic_DNA"/>
</dbReference>
<protein>
    <recommendedName>
        <fullName evidence="1">DUF7124 domain-containing protein</fullName>
    </recommendedName>
</protein>
<dbReference type="InterPro" id="IPR055548">
    <property type="entry name" value="DUF7124"/>
</dbReference>